<dbReference type="AlphaFoldDB" id="A0A6V7NNQ1"/>
<reference evidence="3" key="1">
    <citation type="submission" date="2020-07" db="EMBL/GenBank/DDBJ databases">
        <authorList>
            <person name="Lin J."/>
        </authorList>
    </citation>
    <scope>NUCLEOTIDE SEQUENCE</scope>
</reference>
<dbReference type="SMART" id="SM00151">
    <property type="entry name" value="SWIB"/>
    <property type="match status" value="1"/>
</dbReference>
<feature type="compositionally biased region" description="Basic residues" evidence="1">
    <location>
        <begin position="290"/>
        <end position="300"/>
    </location>
</feature>
<proteinExistence type="predicted"/>
<dbReference type="EMBL" id="LR862140">
    <property type="protein sequence ID" value="CAD1820239.1"/>
    <property type="molecule type" value="Genomic_DNA"/>
</dbReference>
<sequence>MGLMRHRNRFRRRSNRPIDGLISHVSEATGGAIERGLEEEQPNRRVSELIPQASEATGGAIERGLEARFSPRRNRPINGLIPQAAEATGEAQSREGERLVRNRPMDGLIAPAVESSGGMFERGVERGLRRGVEERGRRDKGSRELRLRFFDPPFLLDLGFRPRVSVSIHQWRPGTAAPRLGLSAAPPLSATPQRRLPQRLRLRRRRRRRRRNSRISGRRRFPKSRAHPLSRASSTPHRPLSLRSTPPSTSTSAPAPKTLTPAAPPWAPPPPSPPPACRRAPSDPYEAPRPPRRPHPRPRRPIPAFKTADLTPAARRKKRKLPEKQLPDRVAALLPESALYTQLLEFEARVDAALARKKIDIQEALKNPPSLQRTLRIYVFNTFANQTRAIPDPKNAEPPPSWSLKIVGRILEDGADADPAAGLPKPNPMYPKFSSFFKRVTIQLDPALYPDNPMIVWENSRSSVPQEGFEVSPALMEVLGIEVDTRARIIAGVWQYVKAKKLQNPSDPSYFTCDPPLRKVFGEDKLKFAMISQKISQHLIPPAPIHLEHRIRLSGNGAVGNACYDVLVDVPFPLQKEMSAFLANTEKHKDIEACDEVICASIKKIHEHRRRRAFFLGFSQSPVEFINALIASQSRDLKLVSGEASRNAERERRADFYNQPWVEDAAIRYLNRKPAGGNDAPSSTL</sequence>
<dbReference type="InterPro" id="IPR003121">
    <property type="entry name" value="SWIB_MDM2_domain"/>
</dbReference>
<dbReference type="PANTHER" id="PTHR13844">
    <property type="entry name" value="SWI/SNF-RELATED MATRIX-ASSOCIATED ACTIN-DEPENDENT REGULATOR OF CHROMATIN SUBFAMILY D"/>
    <property type="match status" value="1"/>
</dbReference>
<dbReference type="Pfam" id="PF02201">
    <property type="entry name" value="SWIB"/>
    <property type="match status" value="1"/>
</dbReference>
<dbReference type="PROSITE" id="PS51925">
    <property type="entry name" value="SWIB_MDM2"/>
    <property type="match status" value="1"/>
</dbReference>
<accession>A0A6V7NNQ1</accession>
<feature type="compositionally biased region" description="Basic residues" evidence="1">
    <location>
        <begin position="196"/>
        <end position="228"/>
    </location>
</feature>
<feature type="region of interest" description="Disordered" evidence="1">
    <location>
        <begin position="177"/>
        <end position="324"/>
    </location>
</feature>
<dbReference type="InterPro" id="IPR036885">
    <property type="entry name" value="SWIB_MDM2_dom_sf"/>
</dbReference>
<evidence type="ECO:0000256" key="1">
    <source>
        <dbReference type="SAM" id="MobiDB-lite"/>
    </source>
</evidence>
<dbReference type="InterPro" id="IPR019835">
    <property type="entry name" value="SWIB_domain"/>
</dbReference>
<evidence type="ECO:0000259" key="2">
    <source>
        <dbReference type="PROSITE" id="PS51925"/>
    </source>
</evidence>
<dbReference type="Gene3D" id="1.10.245.10">
    <property type="entry name" value="SWIB/MDM2 domain"/>
    <property type="match status" value="1"/>
</dbReference>
<protein>
    <recommendedName>
        <fullName evidence="2">DM2 domain-containing protein</fullName>
    </recommendedName>
</protein>
<name>A0A6V7NNQ1_ANACO</name>
<organism evidence="3">
    <name type="scientific">Ananas comosus var. bracteatus</name>
    <name type="common">red pineapple</name>
    <dbReference type="NCBI Taxonomy" id="296719"/>
    <lineage>
        <taxon>Eukaryota</taxon>
        <taxon>Viridiplantae</taxon>
        <taxon>Streptophyta</taxon>
        <taxon>Embryophyta</taxon>
        <taxon>Tracheophyta</taxon>
        <taxon>Spermatophyta</taxon>
        <taxon>Magnoliopsida</taxon>
        <taxon>Liliopsida</taxon>
        <taxon>Poales</taxon>
        <taxon>Bromeliaceae</taxon>
        <taxon>Bromelioideae</taxon>
        <taxon>Ananas</taxon>
    </lineage>
</organism>
<dbReference type="CDD" id="cd10568">
    <property type="entry name" value="SWIB_like"/>
    <property type="match status" value="1"/>
</dbReference>
<evidence type="ECO:0000313" key="3">
    <source>
        <dbReference type="EMBL" id="CAD1820239.1"/>
    </source>
</evidence>
<feature type="domain" description="DM2" evidence="2">
    <location>
        <begin position="464"/>
        <end position="541"/>
    </location>
</feature>
<feature type="compositionally biased region" description="Pro residues" evidence="1">
    <location>
        <begin position="262"/>
        <end position="276"/>
    </location>
</feature>
<gene>
    <name evidence="3" type="ORF">CB5_LOCUS3450</name>
</gene>
<dbReference type="SUPFAM" id="SSF47592">
    <property type="entry name" value="SWIB/MDM2 domain"/>
    <property type="match status" value="1"/>
</dbReference>
<feature type="compositionally biased region" description="Low complexity" evidence="1">
    <location>
        <begin position="236"/>
        <end position="261"/>
    </location>
</feature>